<dbReference type="PANTHER" id="PTHR15350:SF2">
    <property type="entry name" value="EUKARYOTIC TRANSLATION INITIATION FACTOR 3 SUBUNIT M"/>
    <property type="match status" value="1"/>
</dbReference>
<evidence type="ECO:0000313" key="4">
    <source>
        <dbReference type="EMBL" id="KAI3830513.1"/>
    </source>
</evidence>
<dbReference type="InterPro" id="IPR000717">
    <property type="entry name" value="PCI_dom"/>
</dbReference>
<dbReference type="AlphaFoldDB" id="A0AAD4RTZ8"/>
<proteinExistence type="inferred from homology"/>
<dbReference type="Pfam" id="PF01399">
    <property type="entry name" value="PCI"/>
    <property type="match status" value="1"/>
</dbReference>
<evidence type="ECO:0000256" key="1">
    <source>
        <dbReference type="ARBA" id="ARBA00008482"/>
    </source>
</evidence>
<dbReference type="EMBL" id="JAJJMB010018262">
    <property type="protein sequence ID" value="KAI3830513.1"/>
    <property type="molecule type" value="Genomic_DNA"/>
</dbReference>
<feature type="compositionally biased region" description="Polar residues" evidence="2">
    <location>
        <begin position="10"/>
        <end position="19"/>
    </location>
</feature>
<organism evidence="4 5">
    <name type="scientific">Papaver atlanticum</name>
    <dbReference type="NCBI Taxonomy" id="357466"/>
    <lineage>
        <taxon>Eukaryota</taxon>
        <taxon>Viridiplantae</taxon>
        <taxon>Streptophyta</taxon>
        <taxon>Embryophyta</taxon>
        <taxon>Tracheophyta</taxon>
        <taxon>Spermatophyta</taxon>
        <taxon>Magnoliopsida</taxon>
        <taxon>Ranunculales</taxon>
        <taxon>Papaveraceae</taxon>
        <taxon>Papaveroideae</taxon>
        <taxon>Papaver</taxon>
    </lineage>
</organism>
<evidence type="ECO:0000313" key="5">
    <source>
        <dbReference type="Proteomes" id="UP001202328"/>
    </source>
</evidence>
<evidence type="ECO:0000256" key="2">
    <source>
        <dbReference type="SAM" id="MobiDB-lite"/>
    </source>
</evidence>
<feature type="region of interest" description="Disordered" evidence="2">
    <location>
        <begin position="1"/>
        <end position="28"/>
    </location>
</feature>
<dbReference type="GO" id="GO:0005852">
    <property type="term" value="C:eukaryotic translation initiation factor 3 complex"/>
    <property type="evidence" value="ECO:0007669"/>
    <property type="project" value="TreeGrafter"/>
</dbReference>
<dbReference type="GO" id="GO:0002183">
    <property type="term" value="P:cytoplasmic translational initiation"/>
    <property type="evidence" value="ECO:0007669"/>
    <property type="project" value="TreeGrafter"/>
</dbReference>
<comment type="caution">
    <text evidence="4">The sequence shown here is derived from an EMBL/GenBank/DDBJ whole genome shotgun (WGS) entry which is preliminary data.</text>
</comment>
<keyword evidence="5" id="KW-1185">Reference proteome</keyword>
<feature type="domain" description="PCI" evidence="3">
    <location>
        <begin position="46"/>
        <end position="80"/>
    </location>
</feature>
<name>A0AAD4RTZ8_9MAGN</name>
<sequence>MEVEKGDFRSSVSDNSSVAGDNRSKPDKHVKGLIQFSYQAPDMFLIQDDEVEEWIVKAIIDAKLLDCKMDQLNQTIIVSRCSDRLFGPNQWGYPFDQSYPCGGVMLQML</sequence>
<comment type="similarity">
    <text evidence="1">Belongs to the CSN7/EIF3M family. CSN7 subfamily.</text>
</comment>
<reference evidence="4" key="1">
    <citation type="submission" date="2022-04" db="EMBL/GenBank/DDBJ databases">
        <title>A functionally conserved STORR gene fusion in Papaver species that diverged 16.8 million years ago.</title>
        <authorList>
            <person name="Catania T."/>
        </authorList>
    </citation>
    <scope>NUCLEOTIDE SEQUENCE</scope>
    <source>
        <strain evidence="4">S-188037</strain>
    </source>
</reference>
<dbReference type="InterPro" id="IPR045237">
    <property type="entry name" value="COPS7/eIF3m"/>
</dbReference>
<gene>
    <name evidence="4" type="ORF">MKW98_030676</name>
</gene>
<dbReference type="PANTHER" id="PTHR15350">
    <property type="entry name" value="COP9 SIGNALOSOME COMPLEX SUBUNIT 7/DENDRITIC CELL PROTEIN GA17"/>
    <property type="match status" value="1"/>
</dbReference>
<accession>A0AAD4RTZ8</accession>
<dbReference type="Proteomes" id="UP001202328">
    <property type="component" value="Unassembled WGS sequence"/>
</dbReference>
<evidence type="ECO:0000259" key="3">
    <source>
        <dbReference type="Pfam" id="PF01399"/>
    </source>
</evidence>
<protein>
    <recommendedName>
        <fullName evidence="3">PCI domain-containing protein</fullName>
    </recommendedName>
</protein>